<evidence type="ECO:0000259" key="3">
    <source>
        <dbReference type="Pfam" id="PF13511"/>
    </source>
</evidence>
<accession>A0A1R1I8H6</accession>
<dbReference type="InterPro" id="IPR025392">
    <property type="entry name" value="DUF4124"/>
</dbReference>
<dbReference type="AlphaFoldDB" id="A0A1R1I8H6"/>
<feature type="region of interest" description="Disordered" evidence="1">
    <location>
        <begin position="140"/>
        <end position="168"/>
    </location>
</feature>
<gene>
    <name evidence="4" type="ORF">BJN45_07475</name>
</gene>
<evidence type="ECO:0000313" key="4">
    <source>
        <dbReference type="EMBL" id="OMG54984.1"/>
    </source>
</evidence>
<feature type="domain" description="DUF4124" evidence="3">
    <location>
        <begin position="13"/>
        <end position="65"/>
    </location>
</feature>
<dbReference type="EMBL" id="MTHD01000002">
    <property type="protein sequence ID" value="OMG54984.1"/>
    <property type="molecule type" value="Genomic_DNA"/>
</dbReference>
<feature type="chain" id="PRO_5012909833" description="DUF4124 domain-containing protein" evidence="2">
    <location>
        <begin position="23"/>
        <end position="168"/>
    </location>
</feature>
<feature type="region of interest" description="Disordered" evidence="1">
    <location>
        <begin position="30"/>
        <end position="118"/>
    </location>
</feature>
<dbReference type="Pfam" id="PF13511">
    <property type="entry name" value="DUF4124"/>
    <property type="match status" value="1"/>
</dbReference>
<dbReference type="Proteomes" id="UP000187526">
    <property type="component" value="Unassembled WGS sequence"/>
</dbReference>
<comment type="caution">
    <text evidence="4">The sequence shown here is derived from an EMBL/GenBank/DDBJ whole genome shotgun (WGS) entry which is preliminary data.</text>
</comment>
<keyword evidence="5" id="KW-1185">Reference proteome</keyword>
<proteinExistence type="predicted"/>
<sequence length="168" mass="18874">MNKTLIFAFVLASTASLTPAHAQTYQWKDGNGKTVISDTPPPASARGSRSIGVHQPAVVTEKPAESTAETKAAEAAEASAPLSTAEKDMEFRKRQQEAREKAEKDAKEAAALRDRRETCERARQNYRALQSTQPVLQYDQKGERQLMDNRQRQQELERTRRIMQEACK</sequence>
<feature type="compositionally biased region" description="Low complexity" evidence="1">
    <location>
        <begin position="65"/>
        <end position="84"/>
    </location>
</feature>
<feature type="compositionally biased region" description="Basic and acidic residues" evidence="1">
    <location>
        <begin position="85"/>
        <end position="118"/>
    </location>
</feature>
<evidence type="ECO:0000256" key="1">
    <source>
        <dbReference type="SAM" id="MobiDB-lite"/>
    </source>
</evidence>
<protein>
    <recommendedName>
        <fullName evidence="3">DUF4124 domain-containing protein</fullName>
    </recommendedName>
</protein>
<evidence type="ECO:0000256" key="2">
    <source>
        <dbReference type="SAM" id="SignalP"/>
    </source>
</evidence>
<name>A0A1R1I8H6_9RHOO</name>
<evidence type="ECO:0000313" key="5">
    <source>
        <dbReference type="Proteomes" id="UP000187526"/>
    </source>
</evidence>
<organism evidence="4 5">
    <name type="scientific">Azonexus hydrophilus</name>
    <dbReference type="NCBI Taxonomy" id="418702"/>
    <lineage>
        <taxon>Bacteria</taxon>
        <taxon>Pseudomonadati</taxon>
        <taxon>Pseudomonadota</taxon>
        <taxon>Betaproteobacteria</taxon>
        <taxon>Rhodocyclales</taxon>
        <taxon>Azonexaceae</taxon>
        <taxon>Azonexus</taxon>
    </lineage>
</organism>
<dbReference type="STRING" id="418702.BJN45_07475"/>
<feature type="signal peptide" evidence="2">
    <location>
        <begin position="1"/>
        <end position="22"/>
    </location>
</feature>
<reference evidence="4 5" key="1">
    <citation type="submission" date="2016-10" db="EMBL/GenBank/DDBJ databases">
        <title>Alkaliphiles isolated from bioreactors.</title>
        <authorList>
            <person name="Salah Z."/>
            <person name="Rout S.P."/>
            <person name="Humphreys P.N."/>
        </authorList>
    </citation>
    <scope>NUCLEOTIDE SEQUENCE [LARGE SCALE GENOMIC DNA]</scope>
    <source>
        <strain evidence="4 5">ZS02</strain>
    </source>
</reference>
<keyword evidence="2" id="KW-0732">Signal</keyword>